<evidence type="ECO:0000313" key="1">
    <source>
        <dbReference type="EMBL" id="JAH69216.1"/>
    </source>
</evidence>
<sequence>MLRLCVELCDCRAS</sequence>
<reference evidence="1" key="1">
    <citation type="submission" date="2014-11" db="EMBL/GenBank/DDBJ databases">
        <authorList>
            <person name="Amaro Gonzalez C."/>
        </authorList>
    </citation>
    <scope>NUCLEOTIDE SEQUENCE</scope>
</reference>
<reference evidence="1" key="2">
    <citation type="journal article" date="2015" name="Fish Shellfish Immunol.">
        <title>Early steps in the European eel (Anguilla anguilla)-Vibrio vulnificus interaction in the gills: Role of the RtxA13 toxin.</title>
        <authorList>
            <person name="Callol A."/>
            <person name="Pajuelo D."/>
            <person name="Ebbesson L."/>
            <person name="Teles M."/>
            <person name="MacKenzie S."/>
            <person name="Amaro C."/>
        </authorList>
    </citation>
    <scope>NUCLEOTIDE SEQUENCE</scope>
</reference>
<name>A0A0E9UTX1_ANGAN</name>
<accession>A0A0E9UTX1</accession>
<organism evidence="1">
    <name type="scientific">Anguilla anguilla</name>
    <name type="common">European freshwater eel</name>
    <name type="synonym">Muraena anguilla</name>
    <dbReference type="NCBI Taxonomy" id="7936"/>
    <lineage>
        <taxon>Eukaryota</taxon>
        <taxon>Metazoa</taxon>
        <taxon>Chordata</taxon>
        <taxon>Craniata</taxon>
        <taxon>Vertebrata</taxon>
        <taxon>Euteleostomi</taxon>
        <taxon>Actinopterygii</taxon>
        <taxon>Neopterygii</taxon>
        <taxon>Teleostei</taxon>
        <taxon>Anguilliformes</taxon>
        <taxon>Anguillidae</taxon>
        <taxon>Anguilla</taxon>
    </lineage>
</organism>
<proteinExistence type="predicted"/>
<dbReference type="EMBL" id="GBXM01039361">
    <property type="protein sequence ID" value="JAH69216.1"/>
    <property type="molecule type" value="Transcribed_RNA"/>
</dbReference>
<protein>
    <submittedName>
        <fullName evidence="1">Uncharacterized protein</fullName>
    </submittedName>
</protein>